<evidence type="ECO:0000313" key="3">
    <source>
        <dbReference type="Proteomes" id="UP000199245"/>
    </source>
</evidence>
<evidence type="ECO:0000256" key="1">
    <source>
        <dbReference type="SAM" id="MobiDB-lite"/>
    </source>
</evidence>
<gene>
    <name evidence="2" type="ORF">SAMN05216337_100149</name>
</gene>
<dbReference type="AlphaFoldDB" id="A0A1G6I7H0"/>
<reference evidence="2 3" key="1">
    <citation type="submission" date="2016-10" db="EMBL/GenBank/DDBJ databases">
        <authorList>
            <person name="de Groot N.N."/>
        </authorList>
    </citation>
    <scope>NUCLEOTIDE SEQUENCE [LARGE SCALE GENOMIC DNA]</scope>
    <source>
        <strain evidence="2 3">R5</strain>
    </source>
</reference>
<dbReference type="EMBL" id="FMZW01000001">
    <property type="protein sequence ID" value="SDC02378.1"/>
    <property type="molecule type" value="Genomic_DNA"/>
</dbReference>
<name>A0A1G6I7H0_9BRAD</name>
<evidence type="ECO:0000313" key="2">
    <source>
        <dbReference type="EMBL" id="SDC02378.1"/>
    </source>
</evidence>
<feature type="compositionally biased region" description="Low complexity" evidence="1">
    <location>
        <begin position="353"/>
        <end position="370"/>
    </location>
</feature>
<dbReference type="Proteomes" id="UP000199245">
    <property type="component" value="Unassembled WGS sequence"/>
</dbReference>
<protein>
    <recommendedName>
        <fullName evidence="4">Bacteriophage tail tape measure N-terminal domain-containing protein</fullName>
    </recommendedName>
</protein>
<proteinExistence type="predicted"/>
<evidence type="ECO:0008006" key="4">
    <source>
        <dbReference type="Google" id="ProtNLM"/>
    </source>
</evidence>
<organism evidence="2 3">
    <name type="scientific">Bradyrhizobium brasilense</name>
    <dbReference type="NCBI Taxonomy" id="1419277"/>
    <lineage>
        <taxon>Bacteria</taxon>
        <taxon>Pseudomonadati</taxon>
        <taxon>Pseudomonadota</taxon>
        <taxon>Alphaproteobacteria</taxon>
        <taxon>Hyphomicrobiales</taxon>
        <taxon>Nitrobacteraceae</taxon>
        <taxon>Bradyrhizobium</taxon>
    </lineage>
</organism>
<sequence>MSNDLVVQLGAKLDQFQSDMNQAGDIADAAVARIEQAFADINPTMGGFASLGVAAAGVAGVVGGLLAALTNVNSQLADLQKNAEFTGLTAERFQQIQFAAGQGGVSSKDSVDDLRKVASLLADAKENENSLTRLLEANNIKYKDRNGQVITLNQLLTIAGGLLNKFDSIPEKTKAAQMLGLSEGWVEALRNGSKSFEEIAQSADAAGAVIDGATVAKAAAFDRAWQRSSAQLAAQFKSTAADIAGWLDDLIDKAQDLAKKALEAQNIQPGSGQEKFNAIADATAIFAKDAVGAAQDVDQVTRAIERLNASGKPENMEIADGLELIRAKAQLAADMLKSVAEQQSKAEFPNGVPTPTARPAAADNANPNAAHLPKRKDGEEAADAYDRATESINKYIVTTNALAEAQGNGAAATEEAKAEAQLLNAAQLAGIPITQKVRDQIQDLAQDAGEAADALAKAKVASDIQFGAKTAFLSPQDLAIAQQLKGIYGNDIPAALRSSEAAGLRFNATIKDLANLGQQVNSSFLVDFETQIRNGASAMDALKTAGLNALGKIADKLAQMAADNLWSSAFGGSSGGGLFGLLFGGGGVNANGSIAGAIGPTSVGGAPLVGKFASGTDSAPGGLSLVGENGPELMNVPRGAQIIPNDVLRNGGVGGGSVTVHSGSVYIQGDASEKTVALINQALARQNAELPMRVVSAVKDAKARRVLA</sequence>
<dbReference type="RefSeq" id="WP_092077363.1">
    <property type="nucleotide sequence ID" value="NZ_FMZW01000001.1"/>
</dbReference>
<accession>A0A1G6I7H0</accession>
<feature type="region of interest" description="Disordered" evidence="1">
    <location>
        <begin position="342"/>
        <end position="382"/>
    </location>
</feature>